<keyword evidence="6" id="KW-1185">Reference proteome</keyword>
<evidence type="ECO:0000256" key="2">
    <source>
        <dbReference type="ARBA" id="ARBA00034617"/>
    </source>
</evidence>
<organism evidence="5 6">
    <name type="scientific">Ophiobolus disseminans</name>
    <dbReference type="NCBI Taxonomy" id="1469910"/>
    <lineage>
        <taxon>Eukaryota</taxon>
        <taxon>Fungi</taxon>
        <taxon>Dikarya</taxon>
        <taxon>Ascomycota</taxon>
        <taxon>Pezizomycotina</taxon>
        <taxon>Dothideomycetes</taxon>
        <taxon>Pleosporomycetidae</taxon>
        <taxon>Pleosporales</taxon>
        <taxon>Pleosporineae</taxon>
        <taxon>Phaeosphaeriaceae</taxon>
        <taxon>Ophiobolus</taxon>
    </lineage>
</organism>
<dbReference type="PROSITE" id="PS51194">
    <property type="entry name" value="HELICASE_CTER"/>
    <property type="match status" value="1"/>
</dbReference>
<dbReference type="EC" id="5.6.2.4" evidence="3"/>
<dbReference type="PANTHER" id="PTHR13710:SF154">
    <property type="entry name" value="RECQ HELICASE, PUTATIVE (AFU_ORTHOLOGUE AFUA_6G14720)-RELATED"/>
    <property type="match status" value="1"/>
</dbReference>
<feature type="non-terminal residue" evidence="5">
    <location>
        <position position="1"/>
    </location>
</feature>
<evidence type="ECO:0000256" key="1">
    <source>
        <dbReference type="ARBA" id="ARBA00005446"/>
    </source>
</evidence>
<dbReference type="SUPFAM" id="SSF52540">
    <property type="entry name" value="P-loop containing nucleoside triphosphate hydrolases"/>
    <property type="match status" value="1"/>
</dbReference>
<accession>A0A6A6ZJI3</accession>
<dbReference type="EMBL" id="MU006239">
    <property type="protein sequence ID" value="KAF2820903.1"/>
    <property type="molecule type" value="Genomic_DNA"/>
</dbReference>
<keyword evidence="5" id="KW-0378">Hydrolase</keyword>
<dbReference type="Proteomes" id="UP000799424">
    <property type="component" value="Unassembled WGS sequence"/>
</dbReference>
<comment type="catalytic activity">
    <reaction evidence="2">
        <text>Couples ATP hydrolysis with the unwinding of duplex DNA by translocating in the 3'-5' direction.</text>
        <dbReference type="EC" id="5.6.2.4"/>
    </reaction>
</comment>
<dbReference type="InterPro" id="IPR027417">
    <property type="entry name" value="P-loop_NTPase"/>
</dbReference>
<dbReference type="OrthoDB" id="2608216at2759"/>
<evidence type="ECO:0000256" key="3">
    <source>
        <dbReference type="ARBA" id="ARBA00034808"/>
    </source>
</evidence>
<dbReference type="InterPro" id="IPR001650">
    <property type="entry name" value="Helicase_C-like"/>
</dbReference>
<dbReference type="GO" id="GO:0009378">
    <property type="term" value="F:four-way junction helicase activity"/>
    <property type="evidence" value="ECO:0007669"/>
    <property type="project" value="TreeGrafter"/>
</dbReference>
<dbReference type="GO" id="GO:0005694">
    <property type="term" value="C:chromosome"/>
    <property type="evidence" value="ECO:0007669"/>
    <property type="project" value="TreeGrafter"/>
</dbReference>
<evidence type="ECO:0000313" key="5">
    <source>
        <dbReference type="EMBL" id="KAF2820903.1"/>
    </source>
</evidence>
<dbReference type="GO" id="GO:0005737">
    <property type="term" value="C:cytoplasm"/>
    <property type="evidence" value="ECO:0007669"/>
    <property type="project" value="TreeGrafter"/>
</dbReference>
<reference evidence="5" key="1">
    <citation type="journal article" date="2020" name="Stud. Mycol.">
        <title>101 Dothideomycetes genomes: a test case for predicting lifestyles and emergence of pathogens.</title>
        <authorList>
            <person name="Haridas S."/>
            <person name="Albert R."/>
            <person name="Binder M."/>
            <person name="Bloem J."/>
            <person name="Labutti K."/>
            <person name="Salamov A."/>
            <person name="Andreopoulos B."/>
            <person name="Baker S."/>
            <person name="Barry K."/>
            <person name="Bills G."/>
            <person name="Bluhm B."/>
            <person name="Cannon C."/>
            <person name="Castanera R."/>
            <person name="Culley D."/>
            <person name="Daum C."/>
            <person name="Ezra D."/>
            <person name="Gonzalez J."/>
            <person name="Henrissat B."/>
            <person name="Kuo A."/>
            <person name="Liang C."/>
            <person name="Lipzen A."/>
            <person name="Lutzoni F."/>
            <person name="Magnuson J."/>
            <person name="Mondo S."/>
            <person name="Nolan M."/>
            <person name="Ohm R."/>
            <person name="Pangilinan J."/>
            <person name="Park H.-J."/>
            <person name="Ramirez L."/>
            <person name="Alfaro M."/>
            <person name="Sun H."/>
            <person name="Tritt A."/>
            <person name="Yoshinaga Y."/>
            <person name="Zwiers L.-H."/>
            <person name="Turgeon B."/>
            <person name="Goodwin S."/>
            <person name="Spatafora J."/>
            <person name="Crous P."/>
            <person name="Grigoriev I."/>
        </authorList>
    </citation>
    <scope>NUCLEOTIDE SEQUENCE</scope>
    <source>
        <strain evidence="5">CBS 113818</strain>
    </source>
</reference>
<proteinExistence type="inferred from homology"/>
<sequence length="171" mass="18609">VVYCHSKANCEHIAWELSCPYYHADVIDRADTLQQWLASDGGLIVATSALGTGVDFPGIVFILHVGMPWSAIDFAQESGRGGREGETVGSIVLADRLSVRRTLEQKPDDVNVQAMGDFLLATGCRRAQLSEFLDGRAIECSELESAANCDRCGEGVAECQNKQATTSREWQ</sequence>
<feature type="domain" description="Helicase C-terminal" evidence="4">
    <location>
        <begin position="1"/>
        <end position="123"/>
    </location>
</feature>
<gene>
    <name evidence="5" type="ORF">CC86DRAFT_303907</name>
</gene>
<dbReference type="AlphaFoldDB" id="A0A6A6ZJI3"/>
<dbReference type="GO" id="GO:0043138">
    <property type="term" value="F:3'-5' DNA helicase activity"/>
    <property type="evidence" value="ECO:0007669"/>
    <property type="project" value="UniProtKB-EC"/>
</dbReference>
<evidence type="ECO:0000313" key="6">
    <source>
        <dbReference type="Proteomes" id="UP000799424"/>
    </source>
</evidence>
<dbReference type="SMART" id="SM00490">
    <property type="entry name" value="HELICc"/>
    <property type="match status" value="1"/>
</dbReference>
<dbReference type="PANTHER" id="PTHR13710">
    <property type="entry name" value="DNA HELICASE RECQ FAMILY MEMBER"/>
    <property type="match status" value="1"/>
</dbReference>
<name>A0A6A6ZJI3_9PLEO</name>
<dbReference type="Gene3D" id="3.40.50.300">
    <property type="entry name" value="P-loop containing nucleotide triphosphate hydrolases"/>
    <property type="match status" value="1"/>
</dbReference>
<comment type="similarity">
    <text evidence="1">Belongs to the helicase family. RecQ subfamily.</text>
</comment>
<dbReference type="GO" id="GO:0000724">
    <property type="term" value="P:double-strand break repair via homologous recombination"/>
    <property type="evidence" value="ECO:0007669"/>
    <property type="project" value="TreeGrafter"/>
</dbReference>
<dbReference type="GO" id="GO:0016787">
    <property type="term" value="F:hydrolase activity"/>
    <property type="evidence" value="ECO:0007669"/>
    <property type="project" value="UniProtKB-KW"/>
</dbReference>
<dbReference type="Pfam" id="PF00271">
    <property type="entry name" value="Helicase_C"/>
    <property type="match status" value="1"/>
</dbReference>
<protein>
    <recommendedName>
        <fullName evidence="3">DNA 3'-5' helicase</fullName>
        <ecNumber evidence="3">5.6.2.4</ecNumber>
    </recommendedName>
</protein>
<evidence type="ECO:0000259" key="4">
    <source>
        <dbReference type="PROSITE" id="PS51194"/>
    </source>
</evidence>